<dbReference type="OrthoDB" id="677269at2759"/>
<evidence type="ECO:0000256" key="1">
    <source>
        <dbReference type="SAM" id="MobiDB-lite"/>
    </source>
</evidence>
<feature type="compositionally biased region" description="Basic residues" evidence="1">
    <location>
        <begin position="61"/>
        <end position="71"/>
    </location>
</feature>
<dbReference type="InterPro" id="IPR039609">
    <property type="entry name" value="VQ_15/22"/>
</dbReference>
<sequence>MDSGNSAGMHYPSLPPSFLESLSFLDSPPLLPLAPSPAAISTPTAPPQLPCGGGSGAGKPRSSKKRSRASRRAPTTVLTTDTSNFRAMVQEFTGIPSPPFPSSSPTSSSSLLSRPRFPQSDAAKSPFLLRPSPQRLQNADVPLPPPSLTSPKIQQNPLFSFQSLLLSPKYNPSAMPDVAGDRSASSPPAAAMLTPEKYGMAGGVNIPAMVEPDGAQQERDGQEICSRQPRSEGMVLRPWIPSSD</sequence>
<evidence type="ECO:0000313" key="4">
    <source>
        <dbReference type="Proteomes" id="UP000236161"/>
    </source>
</evidence>
<evidence type="ECO:0000259" key="2">
    <source>
        <dbReference type="Pfam" id="PF05678"/>
    </source>
</evidence>
<feature type="region of interest" description="Disordered" evidence="1">
    <location>
        <begin position="212"/>
        <end position="244"/>
    </location>
</feature>
<dbReference type="EMBL" id="KZ451957">
    <property type="protein sequence ID" value="PKA58057.1"/>
    <property type="molecule type" value="Genomic_DNA"/>
</dbReference>
<dbReference type="PANTHER" id="PTHR33179:SF58">
    <property type="entry name" value="OS08G0409500 PROTEIN"/>
    <property type="match status" value="1"/>
</dbReference>
<name>A0A2I0AR79_9ASPA</name>
<feature type="region of interest" description="Disordered" evidence="1">
    <location>
        <begin position="30"/>
        <end position="154"/>
    </location>
</feature>
<dbReference type="Proteomes" id="UP000236161">
    <property type="component" value="Unassembled WGS sequence"/>
</dbReference>
<dbReference type="Pfam" id="PF05678">
    <property type="entry name" value="VQ"/>
    <property type="match status" value="1"/>
</dbReference>
<dbReference type="STRING" id="1088818.A0A2I0AR79"/>
<accession>A0A2I0AR79</accession>
<feature type="compositionally biased region" description="Low complexity" evidence="1">
    <location>
        <begin position="103"/>
        <end position="118"/>
    </location>
</feature>
<dbReference type="PANTHER" id="PTHR33179">
    <property type="entry name" value="VQ MOTIF-CONTAINING PROTEIN"/>
    <property type="match status" value="1"/>
</dbReference>
<gene>
    <name evidence="3" type="ORF">AXF42_Ash019283</name>
</gene>
<evidence type="ECO:0000313" key="3">
    <source>
        <dbReference type="EMBL" id="PKA58057.1"/>
    </source>
</evidence>
<feature type="domain" description="VQ" evidence="2">
    <location>
        <begin position="72"/>
        <end position="99"/>
    </location>
</feature>
<organism evidence="3 4">
    <name type="scientific">Apostasia shenzhenica</name>
    <dbReference type="NCBI Taxonomy" id="1088818"/>
    <lineage>
        <taxon>Eukaryota</taxon>
        <taxon>Viridiplantae</taxon>
        <taxon>Streptophyta</taxon>
        <taxon>Embryophyta</taxon>
        <taxon>Tracheophyta</taxon>
        <taxon>Spermatophyta</taxon>
        <taxon>Magnoliopsida</taxon>
        <taxon>Liliopsida</taxon>
        <taxon>Asparagales</taxon>
        <taxon>Orchidaceae</taxon>
        <taxon>Apostasioideae</taxon>
        <taxon>Apostasia</taxon>
    </lineage>
</organism>
<feature type="compositionally biased region" description="Polar residues" evidence="1">
    <location>
        <begin position="76"/>
        <end position="85"/>
    </location>
</feature>
<dbReference type="InterPro" id="IPR008889">
    <property type="entry name" value="VQ"/>
</dbReference>
<dbReference type="AlphaFoldDB" id="A0A2I0AR79"/>
<keyword evidence="4" id="KW-1185">Reference proteome</keyword>
<reference evidence="3 4" key="1">
    <citation type="journal article" date="2017" name="Nature">
        <title>The Apostasia genome and the evolution of orchids.</title>
        <authorList>
            <person name="Zhang G.Q."/>
            <person name="Liu K.W."/>
            <person name="Li Z."/>
            <person name="Lohaus R."/>
            <person name="Hsiao Y.Y."/>
            <person name="Niu S.C."/>
            <person name="Wang J.Y."/>
            <person name="Lin Y.C."/>
            <person name="Xu Q."/>
            <person name="Chen L.J."/>
            <person name="Yoshida K."/>
            <person name="Fujiwara S."/>
            <person name="Wang Z.W."/>
            <person name="Zhang Y.Q."/>
            <person name="Mitsuda N."/>
            <person name="Wang M."/>
            <person name="Liu G.H."/>
            <person name="Pecoraro L."/>
            <person name="Huang H.X."/>
            <person name="Xiao X.J."/>
            <person name="Lin M."/>
            <person name="Wu X.Y."/>
            <person name="Wu W.L."/>
            <person name="Chen Y.Y."/>
            <person name="Chang S.B."/>
            <person name="Sakamoto S."/>
            <person name="Ohme-Takagi M."/>
            <person name="Yagi M."/>
            <person name="Zeng S.J."/>
            <person name="Shen C.Y."/>
            <person name="Yeh C.M."/>
            <person name="Luo Y.B."/>
            <person name="Tsai W.C."/>
            <person name="Van de Peer Y."/>
            <person name="Liu Z.J."/>
        </authorList>
    </citation>
    <scope>NUCLEOTIDE SEQUENCE [LARGE SCALE GENOMIC DNA]</scope>
    <source>
        <strain evidence="4">cv. Shenzhen</strain>
        <tissue evidence="3">Stem</tissue>
    </source>
</reference>
<protein>
    <recommendedName>
        <fullName evidence="2">VQ domain-containing protein</fullName>
    </recommendedName>
</protein>
<proteinExistence type="predicted"/>